<dbReference type="Pfam" id="PF08238">
    <property type="entry name" value="Sel1"/>
    <property type="match status" value="4"/>
</dbReference>
<name>H2Y1T4_CIOIN</name>
<dbReference type="SUPFAM" id="SSF81901">
    <property type="entry name" value="HCP-like"/>
    <property type="match status" value="2"/>
</dbReference>
<reference evidence="3" key="1">
    <citation type="journal article" date="2002" name="Science">
        <title>The draft genome of Ciona intestinalis: insights into chordate and vertebrate origins.</title>
        <authorList>
            <person name="Dehal P."/>
            <person name="Satou Y."/>
            <person name="Campbell R.K."/>
            <person name="Chapman J."/>
            <person name="Degnan B."/>
            <person name="De Tomaso A."/>
            <person name="Davidson B."/>
            <person name="Di Gregorio A."/>
            <person name="Gelpke M."/>
            <person name="Goodstein D.M."/>
            <person name="Harafuji N."/>
            <person name="Hastings K.E."/>
            <person name="Ho I."/>
            <person name="Hotta K."/>
            <person name="Huang W."/>
            <person name="Kawashima T."/>
            <person name="Lemaire P."/>
            <person name="Martinez D."/>
            <person name="Meinertzhagen I.A."/>
            <person name="Necula S."/>
            <person name="Nonaka M."/>
            <person name="Putnam N."/>
            <person name="Rash S."/>
            <person name="Saiga H."/>
            <person name="Satake M."/>
            <person name="Terry A."/>
            <person name="Yamada L."/>
            <person name="Wang H.G."/>
            <person name="Awazu S."/>
            <person name="Azumi K."/>
            <person name="Boore J."/>
            <person name="Branno M."/>
            <person name="Chin-Bow S."/>
            <person name="DeSantis R."/>
            <person name="Doyle S."/>
            <person name="Francino P."/>
            <person name="Keys D.N."/>
            <person name="Haga S."/>
            <person name="Hayashi H."/>
            <person name="Hino K."/>
            <person name="Imai K.S."/>
            <person name="Inaba K."/>
            <person name="Kano S."/>
            <person name="Kobayashi K."/>
            <person name="Kobayashi M."/>
            <person name="Lee B.I."/>
            <person name="Makabe K.W."/>
            <person name="Manohar C."/>
            <person name="Matassi G."/>
            <person name="Medina M."/>
            <person name="Mochizuki Y."/>
            <person name="Mount S."/>
            <person name="Morishita T."/>
            <person name="Miura S."/>
            <person name="Nakayama A."/>
            <person name="Nishizaka S."/>
            <person name="Nomoto H."/>
            <person name="Ohta F."/>
            <person name="Oishi K."/>
            <person name="Rigoutsos I."/>
            <person name="Sano M."/>
            <person name="Sasaki A."/>
            <person name="Sasakura Y."/>
            <person name="Shoguchi E."/>
            <person name="Shin-i T."/>
            <person name="Spagnuolo A."/>
            <person name="Stainier D."/>
            <person name="Suzuki M.M."/>
            <person name="Tassy O."/>
            <person name="Takatori N."/>
            <person name="Tokuoka M."/>
            <person name="Yagi K."/>
            <person name="Yoshizaki F."/>
            <person name="Wada S."/>
            <person name="Zhang C."/>
            <person name="Hyatt P.D."/>
            <person name="Larimer F."/>
            <person name="Detter C."/>
            <person name="Doggett N."/>
            <person name="Glavina T."/>
            <person name="Hawkins T."/>
            <person name="Richardson P."/>
            <person name="Lucas S."/>
            <person name="Kohara Y."/>
            <person name="Levine M."/>
            <person name="Satoh N."/>
            <person name="Rokhsar D.S."/>
        </authorList>
    </citation>
    <scope>NUCLEOTIDE SEQUENCE [LARGE SCALE GENOMIC DNA]</scope>
</reference>
<dbReference type="AlphaFoldDB" id="H2Y1T4"/>
<dbReference type="Ensembl" id="ENSCINT00000031721.1">
    <property type="protein sequence ID" value="ENSCINP00000035868.1"/>
    <property type="gene ID" value="ENSCING00000012422.2"/>
</dbReference>
<proteinExistence type="inferred from homology"/>
<reference evidence="2" key="2">
    <citation type="journal article" date="2008" name="Genome Biol.">
        <title>Improved genome assembly and evidence-based global gene model set for the chordate Ciona intestinalis: new insight into intron and operon populations.</title>
        <authorList>
            <person name="Satou Y."/>
            <person name="Mineta K."/>
            <person name="Ogasawara M."/>
            <person name="Sasakura Y."/>
            <person name="Shoguchi E."/>
            <person name="Ueno K."/>
            <person name="Yamada L."/>
            <person name="Matsumoto J."/>
            <person name="Wasserscheid J."/>
            <person name="Dewar K."/>
            <person name="Wiley G.B."/>
            <person name="Macmil S.L."/>
            <person name="Roe B.A."/>
            <person name="Zeller R.W."/>
            <person name="Hastings K.E."/>
            <person name="Lemaire P."/>
            <person name="Lindquist E."/>
            <person name="Endo T."/>
            <person name="Hotta K."/>
            <person name="Inaba K."/>
        </authorList>
    </citation>
    <scope>NUCLEOTIDE SEQUENCE [LARGE SCALE GENOMIC DNA]</scope>
    <source>
        <strain evidence="2">wild type</strain>
    </source>
</reference>
<accession>H2Y1T4</accession>
<evidence type="ECO:0000256" key="1">
    <source>
        <dbReference type="ARBA" id="ARBA00038101"/>
    </source>
</evidence>
<comment type="similarity">
    <text evidence="1">Belongs to the sel-1 family.</text>
</comment>
<keyword evidence="3" id="KW-1185">Reference proteome</keyword>
<reference evidence="2" key="4">
    <citation type="submission" date="2025-09" db="UniProtKB">
        <authorList>
            <consortium name="Ensembl"/>
        </authorList>
    </citation>
    <scope>IDENTIFICATION</scope>
</reference>
<dbReference type="SMART" id="SM00671">
    <property type="entry name" value="SEL1"/>
    <property type="match status" value="3"/>
</dbReference>
<evidence type="ECO:0000313" key="3">
    <source>
        <dbReference type="Proteomes" id="UP000008144"/>
    </source>
</evidence>
<dbReference type="GeneTree" id="ENSGT00940000156671"/>
<evidence type="ECO:0000313" key="2">
    <source>
        <dbReference type="Ensembl" id="ENSCINP00000035868.1"/>
    </source>
</evidence>
<dbReference type="InterPro" id="IPR011990">
    <property type="entry name" value="TPR-like_helical_dom_sf"/>
</dbReference>
<organism evidence="2 3">
    <name type="scientific">Ciona intestinalis</name>
    <name type="common">Transparent sea squirt</name>
    <name type="synonym">Ascidia intestinalis</name>
    <dbReference type="NCBI Taxonomy" id="7719"/>
    <lineage>
        <taxon>Eukaryota</taxon>
        <taxon>Metazoa</taxon>
        <taxon>Chordata</taxon>
        <taxon>Tunicata</taxon>
        <taxon>Ascidiacea</taxon>
        <taxon>Phlebobranchia</taxon>
        <taxon>Cionidae</taxon>
        <taxon>Ciona</taxon>
    </lineage>
</organism>
<dbReference type="PANTHER" id="PTHR11102:SF147">
    <property type="entry name" value="SEL1L ADAPTOR SUBUNIT OF ERAD E3 UBIQUITIN LIGASE"/>
    <property type="match status" value="1"/>
</dbReference>
<sequence length="173" mass="19022">MMLGYRYWAGIGVSKNCETALTYYKKVAEEAFLSVASKVTLAGGPMVSRVRLIDEEENPSTTSGRVDDDLIQYYQFLADKGDAPAQVTLGQLYYQGGRGFEQNSRKAYEYFSKAAEASNANGQAYLGKMFAEGSESIRQNNQTALKYYKMAADQGNPIGQAGLGLMYFYGKGV</sequence>
<dbReference type="Proteomes" id="UP000008144">
    <property type="component" value="Chromosome 1"/>
</dbReference>
<dbReference type="InterPro" id="IPR050767">
    <property type="entry name" value="Sel1_AlgK"/>
</dbReference>
<dbReference type="InterPro" id="IPR006597">
    <property type="entry name" value="Sel1-like"/>
</dbReference>
<dbReference type="EMBL" id="EAAA01000403">
    <property type="status" value="NOT_ANNOTATED_CDS"/>
    <property type="molecule type" value="Genomic_DNA"/>
</dbReference>
<dbReference type="Gene3D" id="1.25.40.10">
    <property type="entry name" value="Tetratricopeptide repeat domain"/>
    <property type="match status" value="1"/>
</dbReference>
<reference evidence="2" key="3">
    <citation type="submission" date="2025-08" db="UniProtKB">
        <authorList>
            <consortium name="Ensembl"/>
        </authorList>
    </citation>
    <scope>IDENTIFICATION</scope>
</reference>
<dbReference type="HOGENOM" id="CLU_1557073_0_0_1"/>
<dbReference type="PANTHER" id="PTHR11102">
    <property type="entry name" value="SEL-1-LIKE PROTEIN"/>
    <property type="match status" value="1"/>
</dbReference>
<protein>
    <submittedName>
        <fullName evidence="2">Uncharacterized protein</fullName>
    </submittedName>
</protein>